<evidence type="ECO:0000256" key="1">
    <source>
        <dbReference type="SAM" id="MobiDB-lite"/>
    </source>
</evidence>
<reference evidence="2 3" key="1">
    <citation type="journal article" date="2019" name="Genome Biol. Evol.">
        <title>Insights into the evolution of the New World diploid cottons (Gossypium, subgenus Houzingenia) based on genome sequencing.</title>
        <authorList>
            <person name="Grover C.E."/>
            <person name="Arick M.A. 2nd"/>
            <person name="Thrash A."/>
            <person name="Conover J.L."/>
            <person name="Sanders W.S."/>
            <person name="Peterson D.G."/>
            <person name="Frelichowski J.E."/>
            <person name="Scheffler J.A."/>
            <person name="Scheffler B.E."/>
            <person name="Wendel J.F."/>
        </authorList>
    </citation>
    <scope>NUCLEOTIDE SEQUENCE [LARGE SCALE GENOMIC DNA]</scope>
    <source>
        <strain evidence="2">1</strain>
        <tissue evidence="2">Leaf</tissue>
    </source>
</reference>
<gene>
    <name evidence="2" type="ORF">Goshw_024758</name>
</gene>
<comment type="caution">
    <text evidence="2">The sequence shown here is derived from an EMBL/GenBank/DDBJ whole genome shotgun (WGS) entry which is preliminary data.</text>
</comment>
<accession>A0A7J9KZ57</accession>
<dbReference type="EMBL" id="JABFAF010000003">
    <property type="protein sequence ID" value="MBA0851717.1"/>
    <property type="molecule type" value="Genomic_DNA"/>
</dbReference>
<dbReference type="Proteomes" id="UP000593576">
    <property type="component" value="Unassembled WGS sequence"/>
</dbReference>
<feature type="non-terminal residue" evidence="2">
    <location>
        <position position="1"/>
    </location>
</feature>
<proteinExistence type="predicted"/>
<feature type="region of interest" description="Disordered" evidence="1">
    <location>
        <begin position="191"/>
        <end position="237"/>
    </location>
</feature>
<organism evidence="2 3">
    <name type="scientific">Gossypium schwendimanii</name>
    <name type="common">Cotton</name>
    <dbReference type="NCBI Taxonomy" id="34291"/>
    <lineage>
        <taxon>Eukaryota</taxon>
        <taxon>Viridiplantae</taxon>
        <taxon>Streptophyta</taxon>
        <taxon>Embryophyta</taxon>
        <taxon>Tracheophyta</taxon>
        <taxon>Spermatophyta</taxon>
        <taxon>Magnoliopsida</taxon>
        <taxon>eudicotyledons</taxon>
        <taxon>Gunneridae</taxon>
        <taxon>Pentapetalae</taxon>
        <taxon>rosids</taxon>
        <taxon>malvids</taxon>
        <taxon>Malvales</taxon>
        <taxon>Malvaceae</taxon>
        <taxon>Malvoideae</taxon>
        <taxon>Gossypium</taxon>
    </lineage>
</organism>
<dbReference type="AlphaFoldDB" id="A0A7J9KZ57"/>
<feature type="compositionally biased region" description="Acidic residues" evidence="1">
    <location>
        <begin position="200"/>
        <end position="218"/>
    </location>
</feature>
<evidence type="ECO:0000313" key="3">
    <source>
        <dbReference type="Proteomes" id="UP000593576"/>
    </source>
</evidence>
<keyword evidence="3" id="KW-1185">Reference proteome</keyword>
<protein>
    <submittedName>
        <fullName evidence="2">Uncharacterized protein</fullName>
    </submittedName>
</protein>
<evidence type="ECO:0000313" key="2">
    <source>
        <dbReference type="EMBL" id="MBA0851717.1"/>
    </source>
</evidence>
<name>A0A7J9KZ57_GOSSC</name>
<sequence length="269" mass="30837">MPMPLTRLGHKHISGVQLQMTKDRIIETYIHNLSAKALRVIEQHLQEAGFLHIECTITLKDVALQLSLPVDGIDVTGDAPVRVYAKYPPSHQELDEFSKINLRGKTNEDWPKFHAKYIYILEHMDNSIPMRKPTKPNMTPDEVAVGSTYVKFIIINSNPKYYTDGVTDTLSITVLRRWVIFATTDDIQWEPRMQMHSSMEEQDEDEDEDNVGDEDQDQDGGKGADGDEYEDDEPKPNHNEILLVVDCHRVVAHIRTKDGNDFLILKFSH</sequence>